<keyword evidence="2" id="KW-0489">Methyltransferase</keyword>
<proteinExistence type="predicted"/>
<dbReference type="OrthoDB" id="292760at2"/>
<dbReference type="GO" id="GO:0032259">
    <property type="term" value="P:methylation"/>
    <property type="evidence" value="ECO:0007669"/>
    <property type="project" value="UniProtKB-KW"/>
</dbReference>
<evidence type="ECO:0000313" key="3">
    <source>
        <dbReference type="Proteomes" id="UP000298631"/>
    </source>
</evidence>
<keyword evidence="2" id="KW-0808">Transferase</keyword>
<dbReference type="SUPFAM" id="SSF53335">
    <property type="entry name" value="S-adenosyl-L-methionine-dependent methyltransferases"/>
    <property type="match status" value="1"/>
</dbReference>
<dbReference type="InterPro" id="IPR053188">
    <property type="entry name" value="FkbM_Methyltransferase"/>
</dbReference>
<gene>
    <name evidence="2" type="ORF">EOK75_09355</name>
</gene>
<protein>
    <submittedName>
        <fullName evidence="2">FkbM family methyltransferase</fullName>
    </submittedName>
</protein>
<dbReference type="Pfam" id="PF05050">
    <property type="entry name" value="Methyltransf_21"/>
    <property type="match status" value="1"/>
</dbReference>
<dbReference type="KEGG" id="pseb:EOK75_09355"/>
<evidence type="ECO:0000259" key="1">
    <source>
        <dbReference type="Pfam" id="PF05050"/>
    </source>
</evidence>
<dbReference type="InterPro" id="IPR006342">
    <property type="entry name" value="FkbM_mtfrase"/>
</dbReference>
<dbReference type="InterPro" id="IPR029063">
    <property type="entry name" value="SAM-dependent_MTases_sf"/>
</dbReference>
<dbReference type="RefSeq" id="WP_137193713.1">
    <property type="nucleotide sequence ID" value="NZ_CP039964.1"/>
</dbReference>
<reference evidence="2 3" key="1">
    <citation type="submission" date="2019-05" db="EMBL/GenBank/DDBJ databases">
        <title>Pseudorhodobacter turbinis sp. nov., isolated from the gut of the Korean turban shell.</title>
        <authorList>
            <person name="Jeong Y.-S."/>
            <person name="Kang W.-R."/>
            <person name="Bae J.-W."/>
        </authorList>
    </citation>
    <scope>NUCLEOTIDE SEQUENCE [LARGE SCALE GENOMIC DNA]</scope>
    <source>
        <strain evidence="2 3">S12M18</strain>
    </source>
</reference>
<name>A0A4V1E0V2_9RHOB</name>
<dbReference type="NCBIfam" id="TIGR01444">
    <property type="entry name" value="fkbM_fam"/>
    <property type="match status" value="1"/>
</dbReference>
<dbReference type="Proteomes" id="UP000298631">
    <property type="component" value="Chromosome"/>
</dbReference>
<dbReference type="GO" id="GO:0008171">
    <property type="term" value="F:O-methyltransferase activity"/>
    <property type="evidence" value="ECO:0007669"/>
    <property type="project" value="TreeGrafter"/>
</dbReference>
<dbReference type="PANTHER" id="PTHR36973:SF4">
    <property type="entry name" value="NODULATION PROTEIN"/>
    <property type="match status" value="1"/>
</dbReference>
<dbReference type="AlphaFoldDB" id="A0A4V1E0V2"/>
<keyword evidence="3" id="KW-1185">Reference proteome</keyword>
<feature type="domain" description="Methyltransferase FkbM" evidence="1">
    <location>
        <begin position="68"/>
        <end position="189"/>
    </location>
</feature>
<dbReference type="Gene3D" id="3.40.50.150">
    <property type="entry name" value="Vaccinia Virus protein VP39"/>
    <property type="match status" value="1"/>
</dbReference>
<dbReference type="EMBL" id="CP039964">
    <property type="protein sequence ID" value="QCO55924.1"/>
    <property type="molecule type" value="Genomic_DNA"/>
</dbReference>
<evidence type="ECO:0000313" key="2">
    <source>
        <dbReference type="EMBL" id="QCO55924.1"/>
    </source>
</evidence>
<sequence length="247" mass="27197">MALQTAQIDRTQVNRFLRRKGLTAIADKSKSGHLQRYALMPDVVFDVGVDLGTPFLYEAFPDTSFVLVDPRAESRAVLKDVNTPKKAQFFETALGRTQGRMTLNIPFSDKGEHGAMASLSTRTDRISSSFTRMETREVSVTTLDMLAADFPGRVGLKIDTEGFEDEVLAGATETLKRTDFVILELSLTQRFSSIAPPSQIITRLAAAGLEFRDVLRMTGDGKGGGAPRLMDVLFTRWHTPAPAKPKT</sequence>
<accession>A0A4V1E0V2</accession>
<organism evidence="2 3">
    <name type="scientific">Pseudorhodobacter turbinis</name>
    <dbReference type="NCBI Taxonomy" id="2500533"/>
    <lineage>
        <taxon>Bacteria</taxon>
        <taxon>Pseudomonadati</taxon>
        <taxon>Pseudomonadota</taxon>
        <taxon>Alphaproteobacteria</taxon>
        <taxon>Rhodobacterales</taxon>
        <taxon>Paracoccaceae</taxon>
        <taxon>Pseudorhodobacter</taxon>
    </lineage>
</organism>
<dbReference type="PANTHER" id="PTHR36973">
    <property type="entry name" value="SLL1456 PROTEIN-RELATED"/>
    <property type="match status" value="1"/>
</dbReference>